<dbReference type="AlphaFoldDB" id="A0A5N5TP13"/>
<organism evidence="4 5">
    <name type="scientific">Armadillidium nasatum</name>
    <dbReference type="NCBI Taxonomy" id="96803"/>
    <lineage>
        <taxon>Eukaryota</taxon>
        <taxon>Metazoa</taxon>
        <taxon>Ecdysozoa</taxon>
        <taxon>Arthropoda</taxon>
        <taxon>Crustacea</taxon>
        <taxon>Multicrustacea</taxon>
        <taxon>Malacostraca</taxon>
        <taxon>Eumalacostraca</taxon>
        <taxon>Peracarida</taxon>
        <taxon>Isopoda</taxon>
        <taxon>Oniscidea</taxon>
        <taxon>Crinocheta</taxon>
        <taxon>Armadillidiidae</taxon>
        <taxon>Armadillidium</taxon>
    </lineage>
</organism>
<dbReference type="PANTHER" id="PTHR15893:SF0">
    <property type="entry name" value="LARGE RIBOSOMAL SUBUNIT PROTEIN BL27M"/>
    <property type="match status" value="1"/>
</dbReference>
<dbReference type="Pfam" id="PF01016">
    <property type="entry name" value="Ribosomal_L27"/>
    <property type="match status" value="1"/>
</dbReference>
<dbReference type="GO" id="GO:0005762">
    <property type="term" value="C:mitochondrial large ribosomal subunit"/>
    <property type="evidence" value="ECO:0007669"/>
    <property type="project" value="TreeGrafter"/>
</dbReference>
<proteinExistence type="inferred from homology"/>
<dbReference type="GO" id="GO:0006412">
    <property type="term" value="P:translation"/>
    <property type="evidence" value="ECO:0007669"/>
    <property type="project" value="InterPro"/>
</dbReference>
<evidence type="ECO:0000313" key="4">
    <source>
        <dbReference type="EMBL" id="KAB7507917.1"/>
    </source>
</evidence>
<evidence type="ECO:0000256" key="1">
    <source>
        <dbReference type="ARBA" id="ARBA00010797"/>
    </source>
</evidence>
<evidence type="ECO:0000313" key="5">
    <source>
        <dbReference type="Proteomes" id="UP000326759"/>
    </source>
</evidence>
<dbReference type="OrthoDB" id="1867012at2759"/>
<reference evidence="4 5" key="1">
    <citation type="journal article" date="2019" name="PLoS Biol.">
        <title>Sex chromosomes control vertical transmission of feminizing Wolbachia symbionts in an isopod.</title>
        <authorList>
            <person name="Becking T."/>
            <person name="Chebbi M.A."/>
            <person name="Giraud I."/>
            <person name="Moumen B."/>
            <person name="Laverre T."/>
            <person name="Caubet Y."/>
            <person name="Peccoud J."/>
            <person name="Gilbert C."/>
            <person name="Cordaux R."/>
        </authorList>
    </citation>
    <scope>NUCLEOTIDE SEQUENCE [LARGE SCALE GENOMIC DNA]</scope>
    <source>
        <strain evidence="4">ANa2</strain>
        <tissue evidence="4">Whole body excluding digestive tract and cuticle</tissue>
    </source>
</reference>
<gene>
    <name evidence="4" type="primary">Mrpl27</name>
    <name evidence="4" type="ORF">Anas_08700</name>
</gene>
<accession>A0A5N5TP13</accession>
<evidence type="ECO:0000256" key="3">
    <source>
        <dbReference type="ARBA" id="ARBA00023274"/>
    </source>
</evidence>
<dbReference type="Gene3D" id="2.40.50.100">
    <property type="match status" value="1"/>
</dbReference>
<keyword evidence="2 4" id="KW-0689">Ribosomal protein</keyword>
<keyword evidence="3" id="KW-0687">Ribonucleoprotein</keyword>
<dbReference type="EMBL" id="SEYY01000149">
    <property type="protein sequence ID" value="KAB7507917.1"/>
    <property type="molecule type" value="Genomic_DNA"/>
</dbReference>
<keyword evidence="5" id="KW-1185">Reference proteome</keyword>
<protein>
    <submittedName>
        <fullName evidence="4">39S ribosomal protein L27, mitochondrial</fullName>
    </submittedName>
</protein>
<dbReference type="PANTHER" id="PTHR15893">
    <property type="entry name" value="RIBOSOMAL PROTEIN L27"/>
    <property type="match status" value="1"/>
</dbReference>
<comment type="caution">
    <text evidence="4">The sequence shown here is derived from an EMBL/GenBank/DDBJ whole genome shotgun (WGS) entry which is preliminary data.</text>
</comment>
<dbReference type="PRINTS" id="PR00063">
    <property type="entry name" value="RIBOSOMALL27"/>
</dbReference>
<dbReference type="Proteomes" id="UP000326759">
    <property type="component" value="Unassembled WGS sequence"/>
</dbReference>
<dbReference type="InterPro" id="IPR001684">
    <property type="entry name" value="Ribosomal_bL27"/>
</dbReference>
<name>A0A5N5TP13_9CRUS</name>
<dbReference type="SUPFAM" id="SSF110324">
    <property type="entry name" value="Ribosomal L27 protein-like"/>
    <property type="match status" value="1"/>
</dbReference>
<comment type="similarity">
    <text evidence="1">Belongs to the bacterial ribosomal protein bL27 family.</text>
</comment>
<dbReference type="GO" id="GO:0003735">
    <property type="term" value="F:structural constituent of ribosome"/>
    <property type="evidence" value="ECO:0007669"/>
    <property type="project" value="InterPro"/>
</dbReference>
<sequence>MGFNMGSILVLKRIKLKLFHQNPICIKSFNSFSVLVDKSCNSVIRKELYSTPLKQVVRWKAPKFSKLAGTLGVRRSRIMGVMIDDGEWVSAGTILVKQLGVQYFPGLNVGMARNRHLFAMEHGKVYITTEKVNPNWNNKLMLTFFGQYQNKDVPIYRTYFHVIAASMPQKFNLIDQV</sequence>
<evidence type="ECO:0000256" key="2">
    <source>
        <dbReference type="ARBA" id="ARBA00022980"/>
    </source>
</evidence>